<name>A0AAV2TAC7_CALDB</name>
<dbReference type="GO" id="GO:0060285">
    <property type="term" value="P:cilium-dependent cell motility"/>
    <property type="evidence" value="ECO:0007669"/>
    <property type="project" value="TreeGrafter"/>
</dbReference>
<dbReference type="InterPro" id="IPR033290">
    <property type="entry name" value="CCDC39"/>
</dbReference>
<gene>
    <name evidence="7" type="ORF">CDAUBV1_LOCUS6630</name>
</gene>
<dbReference type="EMBL" id="CAXLJL010000156">
    <property type="protein sequence ID" value="CAL5133383.1"/>
    <property type="molecule type" value="Genomic_DNA"/>
</dbReference>
<feature type="coiled-coil region" evidence="5">
    <location>
        <begin position="242"/>
        <end position="398"/>
    </location>
</feature>
<feature type="coiled-coil region" evidence="5">
    <location>
        <begin position="681"/>
        <end position="756"/>
    </location>
</feature>
<evidence type="ECO:0000256" key="5">
    <source>
        <dbReference type="SAM" id="Coils"/>
    </source>
</evidence>
<accession>A0AAV2TAC7</accession>
<evidence type="ECO:0000313" key="7">
    <source>
        <dbReference type="EMBL" id="CAL5133383.1"/>
    </source>
</evidence>
<organism evidence="7 8">
    <name type="scientific">Calicophoron daubneyi</name>
    <name type="common">Rumen fluke</name>
    <name type="synonym">Paramphistomum daubneyi</name>
    <dbReference type="NCBI Taxonomy" id="300641"/>
    <lineage>
        <taxon>Eukaryota</taxon>
        <taxon>Metazoa</taxon>
        <taxon>Spiralia</taxon>
        <taxon>Lophotrochozoa</taxon>
        <taxon>Platyhelminthes</taxon>
        <taxon>Trematoda</taxon>
        <taxon>Digenea</taxon>
        <taxon>Plagiorchiida</taxon>
        <taxon>Pronocephalata</taxon>
        <taxon>Paramphistomoidea</taxon>
        <taxon>Paramphistomidae</taxon>
        <taxon>Calicophoron</taxon>
    </lineage>
</organism>
<dbReference type="PANTHER" id="PTHR18962">
    <property type="entry name" value="COILED-COIL DOMAIN-CONTAINING PROTEIN 39"/>
    <property type="match status" value="1"/>
</dbReference>
<dbReference type="Pfam" id="PF24161">
    <property type="entry name" value="CCDC39"/>
    <property type="match status" value="1"/>
</dbReference>
<evidence type="ECO:0000256" key="1">
    <source>
        <dbReference type="ARBA" id="ARBA00005805"/>
    </source>
</evidence>
<comment type="similarity">
    <text evidence="1">Belongs to the CCDC39 family.</text>
</comment>
<reference evidence="7" key="1">
    <citation type="submission" date="2024-06" db="EMBL/GenBank/DDBJ databases">
        <authorList>
            <person name="Liu X."/>
            <person name="Lenzi L."/>
            <person name="Haldenby T S."/>
            <person name="Uol C."/>
        </authorList>
    </citation>
    <scope>NUCLEOTIDE SEQUENCE</scope>
</reference>
<dbReference type="AlphaFoldDB" id="A0AAV2TAC7"/>
<dbReference type="GO" id="GO:0005930">
    <property type="term" value="C:axoneme"/>
    <property type="evidence" value="ECO:0007669"/>
    <property type="project" value="InterPro"/>
</dbReference>
<feature type="compositionally biased region" description="Polar residues" evidence="6">
    <location>
        <begin position="949"/>
        <end position="960"/>
    </location>
</feature>
<keyword evidence="3 5" id="KW-0175">Coiled coil</keyword>
<evidence type="ECO:0000313" key="8">
    <source>
        <dbReference type="Proteomes" id="UP001497525"/>
    </source>
</evidence>
<sequence>MVEENTRILIEEALKDIGWQANYAFPVASKENAYLMNLLSEVKVKARLLDEEAIEYRDKNSKLRTHLAMVHQERAMTEALLLERQKECDAKNHELLLAEREIGRITQELRDIRRQRGELSVRMGSLENEIFVHSNELNSIKSQMNYDQQKIDIYLDSCEEDVRLRERLATIQMGDESRLAALNSEAAKLSEKRRAVREKLDSVVSKNDVLRLRVGAASDQCRSENEARREVLQVWENCVSQMAKRDEDYAELNKEYNKMMDRVREEEEAVEQVKQVSALVNDDIKCTEEQIAQTNKEIWTLRCQLQKEEEEVAQLEEGLQTLQRQVERTENDFRSTMAGTKQCREELLKVNESLAQAEKKTEQAELTYQQVQDKRLNVEQLTKLAEEKLAKEEQCQKEGFNYQSQLTIKSLKAVEALKEANAETAMRNAAISGSRNTLRGLKRTADDREADLIKLDELIYKSQLFSQRLEHRIAKIEADPLVTQEEMNIKNQQLRELQALLESRNKNATTLTSMINQFMNDKRICKMRSEKLQESLALVQTQLDTAQLTMTNTNLALKKAQAAWQEMLVEYNMNRHQVDKMIARLRVLRDTVLSEETKQLQLDALEREVDVELSARMDKMEMEHRQADARLSETKSELTVRKRRLEQIKARYNITVTAIADTNEDAMSARMRYLLEALQERQDLKHKGDLLDVEVRRAEEELRALENTVVVMTSLNEVARGQSLSKAKYEPLLLEKQQLEEELSTLQSTLTNQRQGRRKLRASILHFELQNSELDKMSSMLRDRYNSALNCVGKAARAVEETGTRLDRVNKMLTQLTEKLDRFFRSNKADIEVRLLRDFNRLISQLYERCLHNSPIVDEHIMTREQNIMKEVGYSRPSLMSSHLEHRRGSRKSLTSRNSMARTTGEAKPLSVVSLGNNLPSLSDRPSQSSGGMSPQTRSPTQNRRRRSPNPSLFTRKNSA</sequence>
<evidence type="ECO:0000256" key="6">
    <source>
        <dbReference type="SAM" id="MobiDB-lite"/>
    </source>
</evidence>
<comment type="caution">
    <text evidence="7">The sequence shown here is derived from an EMBL/GenBank/DDBJ whole genome shotgun (WGS) entry which is preliminary data.</text>
</comment>
<evidence type="ECO:0000256" key="4">
    <source>
        <dbReference type="ARBA" id="ARBA00045182"/>
    </source>
</evidence>
<evidence type="ECO:0000256" key="3">
    <source>
        <dbReference type="ARBA" id="ARBA00023054"/>
    </source>
</evidence>
<dbReference type="GO" id="GO:0036159">
    <property type="term" value="P:inner dynein arm assembly"/>
    <property type="evidence" value="ECO:0007669"/>
    <property type="project" value="InterPro"/>
</dbReference>
<feature type="region of interest" description="Disordered" evidence="6">
    <location>
        <begin position="874"/>
        <end position="960"/>
    </location>
</feature>
<feature type="compositionally biased region" description="Polar residues" evidence="6">
    <location>
        <begin position="914"/>
        <end position="942"/>
    </location>
</feature>
<dbReference type="Proteomes" id="UP001497525">
    <property type="component" value="Unassembled WGS sequence"/>
</dbReference>
<feature type="compositionally biased region" description="Polar residues" evidence="6">
    <location>
        <begin position="892"/>
        <end position="902"/>
    </location>
</feature>
<protein>
    <recommendedName>
        <fullName evidence="2">Coiled-coil domain-containing protein 39</fullName>
    </recommendedName>
</protein>
<proteinExistence type="inferred from homology"/>
<comment type="function">
    <text evidence="4">Required for assembly of dynein regulatory complex (DRC) and inner dynein arm (IDA) complexes, which are responsible for ciliary beat regulation, thereby playing a central role in motility in cilia and flagella. Probably acts together with CCDC40 to form a molecular ruler that determines the 96 nanometer (nm) repeat length and arrangements of components in cilia and flagella. Not required for outer dynein arm complexes assembly.</text>
</comment>
<feature type="coiled-coil region" evidence="5">
    <location>
        <begin position="95"/>
        <end position="129"/>
    </location>
</feature>
<evidence type="ECO:0000256" key="2">
    <source>
        <dbReference type="ARBA" id="ARBA00016725"/>
    </source>
</evidence>
<dbReference type="PANTHER" id="PTHR18962:SF0">
    <property type="entry name" value="COILED-COIL DOMAIN-CONTAINING PROTEIN 39"/>
    <property type="match status" value="1"/>
</dbReference>
<dbReference type="GO" id="GO:0003341">
    <property type="term" value="P:cilium movement"/>
    <property type="evidence" value="ECO:0007669"/>
    <property type="project" value="InterPro"/>
</dbReference>